<keyword evidence="3" id="KW-1185">Reference proteome</keyword>
<dbReference type="InterPro" id="IPR050639">
    <property type="entry name" value="SSR_resolvase"/>
</dbReference>
<evidence type="ECO:0000313" key="3">
    <source>
        <dbReference type="Proteomes" id="UP000193719"/>
    </source>
</evidence>
<dbReference type="Proteomes" id="UP000193719">
    <property type="component" value="Unassembled WGS sequence"/>
</dbReference>
<feature type="domain" description="Recombinase" evidence="1">
    <location>
        <begin position="321"/>
        <end position="455"/>
    </location>
</feature>
<reference evidence="2 3" key="2">
    <citation type="submission" date="2016-08" db="EMBL/GenBank/DDBJ databases">
        <title>Pervasive Adenine N6-methylation of Active Genes in Fungi.</title>
        <authorList>
            <consortium name="DOE Joint Genome Institute"/>
            <person name="Mondo S.J."/>
            <person name="Dannebaum R.O."/>
            <person name="Kuo R.C."/>
            <person name="Labutti K."/>
            <person name="Haridas S."/>
            <person name="Kuo A."/>
            <person name="Salamov A."/>
            <person name="Ahrendt S.R."/>
            <person name="Lipzen A."/>
            <person name="Sullivan W."/>
            <person name="Andreopoulos W.B."/>
            <person name="Clum A."/>
            <person name="Lindquist E."/>
            <person name="Daum C."/>
            <person name="Ramamoorthy G.K."/>
            <person name="Gryganskyi A."/>
            <person name="Culley D."/>
            <person name="Magnuson J.K."/>
            <person name="James T.Y."/>
            <person name="O'Malley M.A."/>
            <person name="Stajich J.E."/>
            <person name="Spatafora J.W."/>
            <person name="Visel A."/>
            <person name="Grigoriev I.V."/>
        </authorList>
    </citation>
    <scope>NUCLEOTIDE SEQUENCE [LARGE SCALE GENOMIC DNA]</scope>
    <source>
        <strain evidence="3">finn</strain>
    </source>
</reference>
<dbReference type="PROSITE" id="PS51737">
    <property type="entry name" value="RECOMBINASE_DNA_BIND"/>
    <property type="match status" value="2"/>
</dbReference>
<name>A0A1Y1VN52_9FUNG</name>
<dbReference type="Pfam" id="PF07508">
    <property type="entry name" value="Recombinase"/>
    <property type="match status" value="2"/>
</dbReference>
<dbReference type="Gene3D" id="3.90.1750.20">
    <property type="entry name" value="Putative Large Serine Recombinase, Chain B, Domain 2"/>
    <property type="match status" value="2"/>
</dbReference>
<reference evidence="2 3" key="1">
    <citation type="submission" date="2016-08" db="EMBL/GenBank/DDBJ databases">
        <title>Genomes of anaerobic fungi encode conserved fungal cellulosomes for biomass hydrolysis.</title>
        <authorList>
            <consortium name="DOE Joint Genome Institute"/>
            <person name="Haitjema C.H."/>
            <person name="Gilmore S.P."/>
            <person name="Henske J.K."/>
            <person name="Solomon K.V."/>
            <person name="De Groot R."/>
            <person name="Kuo A."/>
            <person name="Mondo S.J."/>
            <person name="Salamov A.A."/>
            <person name="Labutti K."/>
            <person name="Zhao Z."/>
            <person name="Chiniquy J."/>
            <person name="Barry K."/>
            <person name="Brewer H.M."/>
            <person name="Purvine S.O."/>
            <person name="Wright A.T."/>
            <person name="Boxma B."/>
            <person name="Van Alen T."/>
            <person name="Hackstein J.H."/>
            <person name="Baker S.E."/>
            <person name="Grigoriev I.V."/>
            <person name="O'Malley M.A."/>
        </authorList>
    </citation>
    <scope>NUCLEOTIDE SEQUENCE [LARGE SCALE GENOMIC DNA]</scope>
    <source>
        <strain evidence="3">finn</strain>
    </source>
</reference>
<dbReference type="SUPFAM" id="SSF53041">
    <property type="entry name" value="Resolvase-like"/>
    <property type="match status" value="1"/>
</dbReference>
<dbReference type="PANTHER" id="PTHR30461:SF23">
    <property type="entry name" value="DNA RECOMBINASE-RELATED"/>
    <property type="match status" value="1"/>
</dbReference>
<dbReference type="Gene3D" id="3.40.50.1390">
    <property type="entry name" value="Resolvase, N-terminal catalytic domain"/>
    <property type="match status" value="1"/>
</dbReference>
<dbReference type="InterPro" id="IPR038109">
    <property type="entry name" value="DNA_bind_recomb_sf"/>
</dbReference>
<dbReference type="GO" id="GO:0000150">
    <property type="term" value="F:DNA strand exchange activity"/>
    <property type="evidence" value="ECO:0007669"/>
    <property type="project" value="InterPro"/>
</dbReference>
<dbReference type="AlphaFoldDB" id="A0A1Y1VN52"/>
<sequence>MSGGMNINNPEQFSVGVYVCKSENEFGTDIPGQIQIVENFCGVKSLHIVDYYIDSNNDDKIELLERAAIKRLINDISEDKINMIIVKDLDALSTDYKKVKKIIPILLSKPNSRFISIENEIMIGSNSLKEINDKIKAKVRRRKYRMGGRLKPNVILKKVYSAPHTDNVICRPPFGYLLKPDSKNEFIIDRPAADIVVEIFAKIIEGYSYQKIANSFNERGILTVSQYAEKMGRNPRKISTQWNTSTIYQIATNEIYLGHLVKSNFGRPTYKSKNQKKTEKVIYYNAHEPIIDEQTFKMAQNITHGRTKSTTQKVLNTRRAPFGYDTDVSNNNKFVIDPEAAAVVRTIFNRIIQGFFYYQIADEFNSNGVLTISQYEDKKGKKQRKISTKWNTSTIYKLVRNEVYLGHLVKIKKIIDDVDGSIKKEKIVIRNTHEPIISEDVFKLVQKIIRNKHSTNVSEGSETEKSEM</sequence>
<dbReference type="InterPro" id="IPR006119">
    <property type="entry name" value="Resolv_N"/>
</dbReference>
<dbReference type="InterPro" id="IPR036162">
    <property type="entry name" value="Resolvase-like_N_sf"/>
</dbReference>
<dbReference type="GO" id="GO:0003677">
    <property type="term" value="F:DNA binding"/>
    <property type="evidence" value="ECO:0007669"/>
    <property type="project" value="InterPro"/>
</dbReference>
<protein>
    <submittedName>
        <fullName evidence="2">Recombinase-domain-containing protein</fullName>
    </submittedName>
</protein>
<feature type="domain" description="Recombinase" evidence="1">
    <location>
        <begin position="173"/>
        <end position="309"/>
    </location>
</feature>
<dbReference type="Pfam" id="PF00239">
    <property type="entry name" value="Resolvase"/>
    <property type="match status" value="1"/>
</dbReference>
<dbReference type="OrthoDB" id="10671516at2759"/>
<gene>
    <name evidence="2" type="ORF">BCR36DRAFT_448166</name>
</gene>
<dbReference type="SMART" id="SM00857">
    <property type="entry name" value="Resolvase"/>
    <property type="match status" value="1"/>
</dbReference>
<proteinExistence type="predicted"/>
<accession>A0A1Y1VN52</accession>
<dbReference type="InterPro" id="IPR011109">
    <property type="entry name" value="DNA_bind_recombinase_dom"/>
</dbReference>
<evidence type="ECO:0000259" key="1">
    <source>
        <dbReference type="PROSITE" id="PS51737"/>
    </source>
</evidence>
<dbReference type="EMBL" id="MCFH01000002">
    <property type="protein sequence ID" value="ORX60199.1"/>
    <property type="molecule type" value="Genomic_DNA"/>
</dbReference>
<evidence type="ECO:0000313" key="2">
    <source>
        <dbReference type="EMBL" id="ORX60199.1"/>
    </source>
</evidence>
<organism evidence="2 3">
    <name type="scientific">Piromyces finnis</name>
    <dbReference type="NCBI Taxonomy" id="1754191"/>
    <lineage>
        <taxon>Eukaryota</taxon>
        <taxon>Fungi</taxon>
        <taxon>Fungi incertae sedis</taxon>
        <taxon>Chytridiomycota</taxon>
        <taxon>Chytridiomycota incertae sedis</taxon>
        <taxon>Neocallimastigomycetes</taxon>
        <taxon>Neocallimastigales</taxon>
        <taxon>Neocallimastigaceae</taxon>
        <taxon>Piromyces</taxon>
    </lineage>
</organism>
<comment type="caution">
    <text evidence="2">The sequence shown here is derived from an EMBL/GenBank/DDBJ whole genome shotgun (WGS) entry which is preliminary data.</text>
</comment>
<dbReference type="PANTHER" id="PTHR30461">
    <property type="entry name" value="DNA-INVERTASE FROM LAMBDOID PROPHAGE"/>
    <property type="match status" value="1"/>
</dbReference>